<sequence length="60" mass="6789">GSDPYRLYNLDVFQYELHNPMALYGAVPVLISHNTERTMGIFWLNAAETWVDISSNTAGK</sequence>
<dbReference type="Pfam" id="PF13802">
    <property type="entry name" value="Gal_mutarotas_2"/>
    <property type="match status" value="1"/>
</dbReference>
<evidence type="ECO:0000313" key="3">
    <source>
        <dbReference type="Proteomes" id="UP001529510"/>
    </source>
</evidence>
<organism evidence="2 3">
    <name type="scientific">Cirrhinus mrigala</name>
    <name type="common">Mrigala</name>
    <dbReference type="NCBI Taxonomy" id="683832"/>
    <lineage>
        <taxon>Eukaryota</taxon>
        <taxon>Metazoa</taxon>
        <taxon>Chordata</taxon>
        <taxon>Craniata</taxon>
        <taxon>Vertebrata</taxon>
        <taxon>Euteleostomi</taxon>
        <taxon>Actinopterygii</taxon>
        <taxon>Neopterygii</taxon>
        <taxon>Teleostei</taxon>
        <taxon>Ostariophysi</taxon>
        <taxon>Cypriniformes</taxon>
        <taxon>Cyprinidae</taxon>
        <taxon>Labeoninae</taxon>
        <taxon>Labeonini</taxon>
        <taxon>Cirrhinus</taxon>
    </lineage>
</organism>
<dbReference type="InterPro" id="IPR025887">
    <property type="entry name" value="Glyco_hydro_31_N_dom"/>
</dbReference>
<feature type="domain" description="Glycoside hydrolase family 31 N-terminal" evidence="1">
    <location>
        <begin position="4"/>
        <end position="52"/>
    </location>
</feature>
<dbReference type="Proteomes" id="UP001529510">
    <property type="component" value="Unassembled WGS sequence"/>
</dbReference>
<accession>A0ABD0R0Y6</accession>
<dbReference type="AlphaFoldDB" id="A0ABD0R0Y6"/>
<comment type="caution">
    <text evidence="2">The sequence shown here is derived from an EMBL/GenBank/DDBJ whole genome shotgun (WGS) entry which is preliminary data.</text>
</comment>
<dbReference type="Gene3D" id="2.60.40.1760">
    <property type="entry name" value="glycosyl hydrolase (family 31)"/>
    <property type="match status" value="1"/>
</dbReference>
<proteinExistence type="predicted"/>
<dbReference type="EMBL" id="JAMKFB020000005">
    <property type="protein sequence ID" value="KAL0192069.1"/>
    <property type="molecule type" value="Genomic_DNA"/>
</dbReference>
<feature type="non-terminal residue" evidence="2">
    <location>
        <position position="1"/>
    </location>
</feature>
<dbReference type="SUPFAM" id="SSF74650">
    <property type="entry name" value="Galactose mutarotase-like"/>
    <property type="match status" value="1"/>
</dbReference>
<dbReference type="CDD" id="cd14752">
    <property type="entry name" value="GH31_N"/>
    <property type="match status" value="1"/>
</dbReference>
<reference evidence="2 3" key="1">
    <citation type="submission" date="2024-05" db="EMBL/GenBank/DDBJ databases">
        <title>Genome sequencing and assembly of Indian major carp, Cirrhinus mrigala (Hamilton, 1822).</title>
        <authorList>
            <person name="Mohindra V."/>
            <person name="Chowdhury L.M."/>
            <person name="Lal K."/>
            <person name="Jena J.K."/>
        </authorList>
    </citation>
    <scope>NUCLEOTIDE SEQUENCE [LARGE SCALE GENOMIC DNA]</scope>
    <source>
        <strain evidence="2">CM1030</strain>
        <tissue evidence="2">Blood</tissue>
    </source>
</reference>
<feature type="non-terminal residue" evidence="2">
    <location>
        <position position="60"/>
    </location>
</feature>
<gene>
    <name evidence="2" type="ORF">M9458_010365</name>
</gene>
<protein>
    <recommendedName>
        <fullName evidence="1">Glycoside hydrolase family 31 N-terminal domain-containing protein</fullName>
    </recommendedName>
</protein>
<keyword evidence="3" id="KW-1185">Reference proteome</keyword>
<dbReference type="InterPro" id="IPR011013">
    <property type="entry name" value="Gal_mutarotase_sf_dom"/>
</dbReference>
<evidence type="ECO:0000259" key="1">
    <source>
        <dbReference type="Pfam" id="PF13802"/>
    </source>
</evidence>
<name>A0ABD0R0Y6_CIRMR</name>
<evidence type="ECO:0000313" key="2">
    <source>
        <dbReference type="EMBL" id="KAL0192069.1"/>
    </source>
</evidence>